<dbReference type="EMBL" id="CABVLZ010000003">
    <property type="protein sequence ID" value="VVU94999.1"/>
    <property type="molecule type" value="Genomic_DNA"/>
</dbReference>
<accession>A0A5E8CK23</accession>
<organism evidence="2">
    <name type="scientific">seawater metagenome</name>
    <dbReference type="NCBI Taxonomy" id="1561972"/>
    <lineage>
        <taxon>unclassified sequences</taxon>
        <taxon>metagenomes</taxon>
        <taxon>ecological metagenomes</taxon>
    </lineage>
</organism>
<evidence type="ECO:0000256" key="1">
    <source>
        <dbReference type="SAM" id="Phobius"/>
    </source>
</evidence>
<keyword evidence="1" id="KW-0812">Transmembrane</keyword>
<reference evidence="2" key="1">
    <citation type="submission" date="2019-09" db="EMBL/GenBank/DDBJ databases">
        <authorList>
            <person name="Needham M D."/>
        </authorList>
    </citation>
    <scope>NUCLEOTIDE SEQUENCE</scope>
</reference>
<feature type="transmembrane region" description="Helical" evidence="1">
    <location>
        <begin position="28"/>
        <end position="45"/>
    </location>
</feature>
<gene>
    <name evidence="2" type="ORF">CPAV1605_724</name>
</gene>
<sequence>MDGKHPEINLYFIKISKYMIKLNLNKNSVITLIISSIILIWTYIFNRSPKKKIKKNNDACKSNNDACKSNNDACKSNNDACKSNNDACKSNNDACKSNKQGCSNQLKLPILDLPEMSEIIKNKSDDDILNCFQESEYKNSCDNKPTNIGQILDCIYFNFNKKLEIANFKYDDDDKKFKKSTRNILKMHLKVIGKNPECAKYLPNMLFIFNSLIIDTLLSRNKL</sequence>
<dbReference type="AlphaFoldDB" id="A0A5E8CK23"/>
<keyword evidence="1" id="KW-0472">Membrane</keyword>
<proteinExistence type="predicted"/>
<evidence type="ECO:0000313" key="2">
    <source>
        <dbReference type="EMBL" id="VVU94999.1"/>
    </source>
</evidence>
<keyword evidence="1" id="KW-1133">Transmembrane helix</keyword>
<protein>
    <submittedName>
        <fullName evidence="2">Uncharacterized protein</fullName>
    </submittedName>
</protein>
<name>A0A5E8CK23_9ZZZZ</name>